<evidence type="ECO:0000313" key="2">
    <source>
        <dbReference type="Proteomes" id="UP000887572"/>
    </source>
</evidence>
<accession>A0A914GVP2</accession>
<organism evidence="2 3">
    <name type="scientific">Globodera rostochiensis</name>
    <name type="common">Golden nematode worm</name>
    <name type="synonym">Heterodera rostochiensis</name>
    <dbReference type="NCBI Taxonomy" id="31243"/>
    <lineage>
        <taxon>Eukaryota</taxon>
        <taxon>Metazoa</taxon>
        <taxon>Ecdysozoa</taxon>
        <taxon>Nematoda</taxon>
        <taxon>Chromadorea</taxon>
        <taxon>Rhabditida</taxon>
        <taxon>Tylenchina</taxon>
        <taxon>Tylenchomorpha</taxon>
        <taxon>Tylenchoidea</taxon>
        <taxon>Heteroderidae</taxon>
        <taxon>Heteroderinae</taxon>
        <taxon>Globodera</taxon>
    </lineage>
</organism>
<evidence type="ECO:0000259" key="1">
    <source>
        <dbReference type="Pfam" id="PF03462"/>
    </source>
</evidence>
<dbReference type="Pfam" id="PF03462">
    <property type="entry name" value="PCRF"/>
    <property type="match status" value="1"/>
</dbReference>
<dbReference type="Proteomes" id="UP000887572">
    <property type="component" value="Unplaced"/>
</dbReference>
<dbReference type="Gene3D" id="3.30.70.1660">
    <property type="match status" value="1"/>
</dbReference>
<dbReference type="GO" id="GO:0006415">
    <property type="term" value="P:translational termination"/>
    <property type="evidence" value="ECO:0007669"/>
    <property type="project" value="InterPro"/>
</dbReference>
<protein>
    <submittedName>
        <fullName evidence="3">Peptide chain release factor domain-containing protein</fullName>
    </submittedName>
</protein>
<keyword evidence="2" id="KW-1185">Reference proteome</keyword>
<dbReference type="InterPro" id="IPR005139">
    <property type="entry name" value="PCRF"/>
</dbReference>
<dbReference type="SUPFAM" id="SSF75620">
    <property type="entry name" value="Release factor"/>
    <property type="match status" value="1"/>
</dbReference>
<feature type="domain" description="Peptide chain release factor" evidence="1">
    <location>
        <begin position="47"/>
        <end position="72"/>
    </location>
</feature>
<evidence type="ECO:0000313" key="3">
    <source>
        <dbReference type="WBParaSite" id="Gr19_v10_g11619.t2"/>
    </source>
</evidence>
<sequence length="90" mass="10631">MLSSSFSAFRPHKTRCLHPSLDLLWLDLDSLRRCQLEFNIFRFHKIGAGGTEAALFAAELYDMYAKFAARSGTGRRMKYEQMHKNRWHRH</sequence>
<dbReference type="InterPro" id="IPR045853">
    <property type="entry name" value="Pep_chain_release_fac_I_sf"/>
</dbReference>
<name>A0A914GVP2_GLORO</name>
<reference evidence="3" key="1">
    <citation type="submission" date="2022-11" db="UniProtKB">
        <authorList>
            <consortium name="WormBaseParasite"/>
        </authorList>
    </citation>
    <scope>IDENTIFICATION</scope>
</reference>
<dbReference type="AlphaFoldDB" id="A0A914GVP2"/>
<proteinExistence type="predicted"/>
<dbReference type="WBParaSite" id="Gr19_v10_g11619.t2">
    <property type="protein sequence ID" value="Gr19_v10_g11619.t2"/>
    <property type="gene ID" value="Gr19_v10_g11619"/>
</dbReference>